<dbReference type="AlphaFoldDB" id="A0A182XYK6"/>
<accession>A0A182XYK6</accession>
<proteinExistence type="predicted"/>
<name>A0A182XYK6_ANOST</name>
<dbReference type="VEuPathDB" id="VectorBase:ASTEI01291"/>
<dbReference type="EnsemblMetazoa" id="ASTEI01291-RA">
    <property type="protein sequence ID" value="ASTEI01291-PA"/>
    <property type="gene ID" value="ASTEI01291"/>
</dbReference>
<dbReference type="VEuPathDB" id="VectorBase:ASTEI20_036419"/>
<dbReference type="OMA" id="HGYLIVV"/>
<evidence type="ECO:0000313" key="2">
    <source>
        <dbReference type="Proteomes" id="UP000076408"/>
    </source>
</evidence>
<reference evidence="2" key="1">
    <citation type="journal article" date="2014" name="Genome Biol.">
        <title>Genome analysis of a major urban malaria vector mosquito, Anopheles stephensi.</title>
        <authorList>
            <person name="Jiang X."/>
            <person name="Peery A."/>
            <person name="Hall A.B."/>
            <person name="Sharma A."/>
            <person name="Chen X.G."/>
            <person name="Waterhouse R.M."/>
            <person name="Komissarov A."/>
            <person name="Riehle M.M."/>
            <person name="Shouche Y."/>
            <person name="Sharakhova M.V."/>
            <person name="Lawson D."/>
            <person name="Pakpour N."/>
            <person name="Arensburger P."/>
            <person name="Davidson V.L."/>
            <person name="Eiglmeier K."/>
            <person name="Emrich S."/>
            <person name="George P."/>
            <person name="Kennedy R.C."/>
            <person name="Mane S.P."/>
            <person name="Maslen G."/>
            <person name="Oringanje C."/>
            <person name="Qi Y."/>
            <person name="Settlage R."/>
            <person name="Tojo M."/>
            <person name="Tubio J.M."/>
            <person name="Unger M.F."/>
            <person name="Wang B."/>
            <person name="Vernick K.D."/>
            <person name="Ribeiro J.M."/>
            <person name="James A.A."/>
            <person name="Michel K."/>
            <person name="Riehle M.A."/>
            <person name="Luckhart S."/>
            <person name="Sharakhov I.V."/>
            <person name="Tu Z."/>
        </authorList>
    </citation>
    <scope>NUCLEOTIDE SEQUENCE [LARGE SCALE GENOMIC DNA]</scope>
    <source>
        <strain evidence="2">Indian</strain>
    </source>
</reference>
<keyword evidence="2" id="KW-1185">Reference proteome</keyword>
<evidence type="ECO:0000313" key="1">
    <source>
        <dbReference type="EnsemblMetazoa" id="ASTEI01291-PA"/>
    </source>
</evidence>
<dbReference type="VEuPathDB" id="VectorBase:ASTE005823"/>
<sequence>MCSRQDDYFTTDRRPTQPWDSRLKEFLFGVLFFRGSEQVNLATGFEVAAQYPSGAASSKIVHHTMSLCANIKFHGYLIVVFSALLTVTVLISSVTLKLIYPNHQDVDNIPADFQDLIEYGWFDFIGDFVHLTTIGVLLYGIRKENRFCLIPFMISIVLDWIVYLIANTRNGSALPYQVWLVTTALFLYVFVTLIGLYKFFQLQPKAGTNRSDEFNKTMCL</sequence>
<organism evidence="1 2">
    <name type="scientific">Anopheles stephensi</name>
    <name type="common">Indo-Pakistan malaria mosquito</name>
    <dbReference type="NCBI Taxonomy" id="30069"/>
    <lineage>
        <taxon>Eukaryota</taxon>
        <taxon>Metazoa</taxon>
        <taxon>Ecdysozoa</taxon>
        <taxon>Arthropoda</taxon>
        <taxon>Hexapoda</taxon>
        <taxon>Insecta</taxon>
        <taxon>Pterygota</taxon>
        <taxon>Neoptera</taxon>
        <taxon>Endopterygota</taxon>
        <taxon>Diptera</taxon>
        <taxon>Nematocera</taxon>
        <taxon>Culicoidea</taxon>
        <taxon>Culicidae</taxon>
        <taxon>Anophelinae</taxon>
        <taxon>Anopheles</taxon>
    </lineage>
</organism>
<protein>
    <submittedName>
        <fullName evidence="1">Uncharacterized protein</fullName>
    </submittedName>
</protein>
<reference evidence="1" key="2">
    <citation type="submission" date="2020-05" db="UniProtKB">
        <authorList>
            <consortium name="EnsemblMetazoa"/>
        </authorList>
    </citation>
    <scope>IDENTIFICATION</scope>
    <source>
        <strain evidence="1">Indian</strain>
    </source>
</reference>
<dbReference type="Proteomes" id="UP000076408">
    <property type="component" value="Unassembled WGS sequence"/>
</dbReference>